<evidence type="ECO:0000259" key="8">
    <source>
        <dbReference type="Pfam" id="PF02683"/>
    </source>
</evidence>
<dbReference type="PANTHER" id="PTHR31272">
    <property type="entry name" value="CYTOCHROME C-TYPE BIOGENESIS PROTEIN HI_1454-RELATED"/>
    <property type="match status" value="1"/>
</dbReference>
<name>A0ABV0M0J4_9HYPH</name>
<keyword evidence="4" id="KW-0201">Cytochrome c-type biogenesis</keyword>
<evidence type="ECO:0000256" key="4">
    <source>
        <dbReference type="ARBA" id="ARBA00022748"/>
    </source>
</evidence>
<sequence>MGTSLVFAALAGVLSILSPCVLPLVPIVLASATGKHRYAQVALASGLAGSFVVIGMFVALVGFGLGLDLVFFRQIGALVMILFGVVLLAPAMQVRLAAAAGPVGNWTERRFGGFDDRGLTGQFLVGVLLGAVWSPCVGPTLGAASLMAARGENLGEVFLTMAAFGLGAAAPLLLLGRLSRDIVQRWRDRMLNFGKIAKGFLGMVLLVVGFAVLTGVDKTIEAALVAASPDWLTRLTTSF</sequence>
<gene>
    <name evidence="9" type="ORF">ABK249_10570</name>
</gene>
<organism evidence="9 10">
    <name type="scientific">Neorhizobium phenanthreniclasticum</name>
    <dbReference type="NCBI Taxonomy" id="3157917"/>
    <lineage>
        <taxon>Bacteria</taxon>
        <taxon>Pseudomonadati</taxon>
        <taxon>Pseudomonadota</taxon>
        <taxon>Alphaproteobacteria</taxon>
        <taxon>Hyphomicrobiales</taxon>
        <taxon>Rhizobiaceae</taxon>
        <taxon>Rhizobium/Agrobacterium group</taxon>
        <taxon>Neorhizobium</taxon>
    </lineage>
</organism>
<evidence type="ECO:0000313" key="9">
    <source>
        <dbReference type="EMBL" id="MEQ1405374.1"/>
    </source>
</evidence>
<dbReference type="EMBL" id="JBEAAL010000006">
    <property type="protein sequence ID" value="MEQ1405374.1"/>
    <property type="molecule type" value="Genomic_DNA"/>
</dbReference>
<dbReference type="InterPro" id="IPR051790">
    <property type="entry name" value="Cytochrome_c-biogenesis_DsbD"/>
</dbReference>
<dbReference type="Proteomes" id="UP001496627">
    <property type="component" value="Unassembled WGS sequence"/>
</dbReference>
<comment type="caution">
    <text evidence="9">The sequence shown here is derived from an EMBL/GenBank/DDBJ whole genome shotgun (WGS) entry which is preliminary data.</text>
</comment>
<keyword evidence="10" id="KW-1185">Reference proteome</keyword>
<evidence type="ECO:0000256" key="1">
    <source>
        <dbReference type="ARBA" id="ARBA00004141"/>
    </source>
</evidence>
<dbReference type="Pfam" id="PF02683">
    <property type="entry name" value="DsbD_TM"/>
    <property type="match status" value="1"/>
</dbReference>
<comment type="similarity">
    <text evidence="2">Belongs to the DsbD family.</text>
</comment>
<feature type="transmembrane region" description="Helical" evidence="7">
    <location>
        <begin position="196"/>
        <end position="216"/>
    </location>
</feature>
<feature type="transmembrane region" description="Helical" evidence="7">
    <location>
        <begin position="123"/>
        <end position="145"/>
    </location>
</feature>
<keyword evidence="5 7" id="KW-1133">Transmembrane helix</keyword>
<evidence type="ECO:0000256" key="2">
    <source>
        <dbReference type="ARBA" id="ARBA00006143"/>
    </source>
</evidence>
<evidence type="ECO:0000256" key="7">
    <source>
        <dbReference type="SAM" id="Phobius"/>
    </source>
</evidence>
<dbReference type="InterPro" id="IPR003834">
    <property type="entry name" value="Cyt_c_assmbl_TM_dom"/>
</dbReference>
<feature type="transmembrane region" description="Helical" evidence="7">
    <location>
        <begin position="71"/>
        <end position="89"/>
    </location>
</feature>
<reference evidence="9 10" key="1">
    <citation type="submission" date="2024-05" db="EMBL/GenBank/DDBJ databases">
        <title>Neorhizobium sp. Rsf11, a plant growth promoting and heavy metal resistant PAH-degrader.</title>
        <authorList>
            <person name="Golubev S.N."/>
            <person name="Muratova A.Y."/>
            <person name="Markelova M.I."/>
        </authorList>
    </citation>
    <scope>NUCLEOTIDE SEQUENCE [LARGE SCALE GENOMIC DNA]</scope>
    <source>
        <strain evidence="9 10">Rsf11</strain>
    </source>
</reference>
<evidence type="ECO:0000256" key="6">
    <source>
        <dbReference type="ARBA" id="ARBA00023136"/>
    </source>
</evidence>
<feature type="transmembrane region" description="Helical" evidence="7">
    <location>
        <begin position="6"/>
        <end position="29"/>
    </location>
</feature>
<proteinExistence type="inferred from homology"/>
<accession>A0ABV0M0J4</accession>
<keyword evidence="6 7" id="KW-0472">Membrane</keyword>
<feature type="domain" description="Cytochrome C biogenesis protein transmembrane" evidence="8">
    <location>
        <begin position="5"/>
        <end position="212"/>
    </location>
</feature>
<evidence type="ECO:0000313" key="10">
    <source>
        <dbReference type="Proteomes" id="UP001496627"/>
    </source>
</evidence>
<protein>
    <submittedName>
        <fullName evidence="9">Cytochrome c biogenesis CcdA family protein</fullName>
    </submittedName>
</protein>
<dbReference type="RefSeq" id="WP_037150519.1">
    <property type="nucleotide sequence ID" value="NZ_JBEAAL010000006.1"/>
</dbReference>
<feature type="transmembrane region" description="Helical" evidence="7">
    <location>
        <begin position="41"/>
        <end position="65"/>
    </location>
</feature>
<comment type="subcellular location">
    <subcellularLocation>
        <location evidence="1">Membrane</location>
        <topology evidence="1">Multi-pass membrane protein</topology>
    </subcellularLocation>
</comment>
<feature type="transmembrane region" description="Helical" evidence="7">
    <location>
        <begin position="157"/>
        <end position="175"/>
    </location>
</feature>
<dbReference type="PANTHER" id="PTHR31272:SF9">
    <property type="entry name" value="BLL1027 PROTEIN"/>
    <property type="match status" value="1"/>
</dbReference>
<evidence type="ECO:0000256" key="5">
    <source>
        <dbReference type="ARBA" id="ARBA00022989"/>
    </source>
</evidence>
<evidence type="ECO:0000256" key="3">
    <source>
        <dbReference type="ARBA" id="ARBA00022692"/>
    </source>
</evidence>
<keyword evidence="3 7" id="KW-0812">Transmembrane</keyword>